<evidence type="ECO:0000313" key="1">
    <source>
        <dbReference type="EMBL" id="MFC4291140.1"/>
    </source>
</evidence>
<dbReference type="Proteomes" id="UP001595887">
    <property type="component" value="Unassembled WGS sequence"/>
</dbReference>
<evidence type="ECO:0000313" key="2">
    <source>
        <dbReference type="Proteomes" id="UP001595887"/>
    </source>
</evidence>
<name>A0ABV8RE30_9SPHN</name>
<organism evidence="1 2">
    <name type="scientific">Sphingorhabdus arenilitoris</name>
    <dbReference type="NCBI Taxonomy" id="1490041"/>
    <lineage>
        <taxon>Bacteria</taxon>
        <taxon>Pseudomonadati</taxon>
        <taxon>Pseudomonadota</taxon>
        <taxon>Alphaproteobacteria</taxon>
        <taxon>Sphingomonadales</taxon>
        <taxon>Sphingomonadaceae</taxon>
        <taxon>Sphingorhabdus</taxon>
    </lineage>
</organism>
<protein>
    <recommendedName>
        <fullName evidence="3">GP-PDE domain-containing protein</fullName>
    </recommendedName>
</protein>
<comment type="caution">
    <text evidence="1">The sequence shown here is derived from an EMBL/GenBank/DDBJ whole genome shotgun (WGS) entry which is preliminary data.</text>
</comment>
<proteinExistence type="predicted"/>
<dbReference type="RefSeq" id="WP_381420734.1">
    <property type="nucleotide sequence ID" value="NZ_JBHSDH010000010.1"/>
</dbReference>
<sequence>MSPKWGKRLLLAVALLIFGFTLFHASWLAPDPTGRPKLVASGPIDLPRDAGGCAIDAAAGYGAASVSQDTQMLQSAAGSGADGIVINSEMVDGTPVVPRIFGKDCKAVTPRTPIAEAMTALSKPDQFIHVNSASDAAAIQAAVSAQTAPAEPDGPKRIFFAAKDADIQRFDKAAAFSVAKARQCAGDYRTSGMAGIVPSSCVGGTMILTLDDLGMTLWGWPDRFMARMAAHNVRLIIAADEKDGKLTGLTQLTQYNDIANSYNGYIWVDNIAELGPALKR</sequence>
<gene>
    <name evidence="1" type="ORF">ACFOWX_01795</name>
</gene>
<accession>A0ABV8RE30</accession>
<evidence type="ECO:0008006" key="3">
    <source>
        <dbReference type="Google" id="ProtNLM"/>
    </source>
</evidence>
<dbReference type="EMBL" id="JBHSDH010000010">
    <property type="protein sequence ID" value="MFC4291140.1"/>
    <property type="molecule type" value="Genomic_DNA"/>
</dbReference>
<reference evidence="2" key="1">
    <citation type="journal article" date="2019" name="Int. J. Syst. Evol. Microbiol.">
        <title>The Global Catalogue of Microorganisms (GCM) 10K type strain sequencing project: providing services to taxonomists for standard genome sequencing and annotation.</title>
        <authorList>
            <consortium name="The Broad Institute Genomics Platform"/>
            <consortium name="The Broad Institute Genome Sequencing Center for Infectious Disease"/>
            <person name="Wu L."/>
            <person name="Ma J."/>
        </authorList>
    </citation>
    <scope>NUCLEOTIDE SEQUENCE [LARGE SCALE GENOMIC DNA]</scope>
    <source>
        <strain evidence="2">CECT 8531</strain>
    </source>
</reference>
<keyword evidence="2" id="KW-1185">Reference proteome</keyword>